<evidence type="ECO:0008006" key="5">
    <source>
        <dbReference type="Google" id="ProtNLM"/>
    </source>
</evidence>
<protein>
    <recommendedName>
        <fullName evidence="5">Tyr recombinase domain-containing protein</fullName>
    </recommendedName>
</protein>
<keyword evidence="2" id="KW-0233">DNA recombination</keyword>
<dbReference type="VEuPathDB" id="FungiDB:PGTG_22255"/>
<keyword evidence="1" id="KW-0238">DNA-binding</keyword>
<evidence type="ECO:0000313" key="3">
    <source>
        <dbReference type="EMBL" id="EHS64419.1"/>
    </source>
</evidence>
<dbReference type="InParanoid" id="H6QU05"/>
<dbReference type="InterPro" id="IPR011010">
    <property type="entry name" value="DNA_brk_join_enz"/>
</dbReference>
<evidence type="ECO:0000313" key="4">
    <source>
        <dbReference type="Proteomes" id="UP000008783"/>
    </source>
</evidence>
<proteinExistence type="predicted"/>
<evidence type="ECO:0000256" key="1">
    <source>
        <dbReference type="ARBA" id="ARBA00023125"/>
    </source>
</evidence>
<sequence>MNIEAWEEALIEHSLLPEYQDVIEGFRIGFDQGIPQHRVGTLTHYTPDNHSSSEKVKSKVEDSISKELGAKRMFGPFSLEKVIEKFGFCRSNPLGAVVNGDGAIRPINDLSFPRNDPEITSVNSFVDKSEFETTWDDFQIVSEFFAKDNRKMELALFDWEKAYRQIPTRKEQWRYLMVKDFNGNFLVDTRITFGGVAGCGSFGRPADAWKLIMKSHFKLLNIFRWVDDNLFVRLQGEDISMEDVVEKSHHLGVLTNKTKYSPFQDEQKFIGFIWNGVEKTVRLPDGKVETRLNQIKPFLEDKAMFDYNDAEILVGRLNHVAYILPHLRCHLCSLYRWLMSWKFRKAFRPTPSDVLEDLTIWTETLNNFEHTRIINYGPPVDVGWVGDASTLFGIGILIGKHWAQFKLHNPKLSGLRISYLETVAIRLGLLMLLKLRDQQGKTLVVWTDNTTTENGINNKKSRDRETNSEWMKIQTILVSKGIELLARRVTSKDNRADALSRGIRSGHQISITTMKDFTSTGFSLKSPSKIDRHVLNGWRGSTLRSYNSAVRKFLKFAKEKLERRFELPALQEEIIGFCYWAGRNKEDTNPNEVSGATLTKYLHGIKAWHTYHGVQYPHQSDRKVALMIKASLRADALVTRQQTKRPVMVEHLLLLHEHLSKSDALGRALLDMALVAFWGMARLGELTCASNHGDLKKDEGPLISDVRIARDARSAIITLRFAKTANGCETQRLFLTRTNNKLCPVKALINRITGGTPTDSLFGVTRETGRTNLTKGYCTRRLQGAWRGMGLSDLTGHSFRVGGASLRNALEIDIGTICKLGRWKSSCYKLYIKAYSEEDLRVTLCILEQLDAGGIKPGV</sequence>
<dbReference type="GO" id="GO:0003677">
    <property type="term" value="F:DNA binding"/>
    <property type="evidence" value="ECO:0007669"/>
    <property type="project" value="UniProtKB-KW"/>
</dbReference>
<keyword evidence="4" id="KW-1185">Reference proteome</keyword>
<dbReference type="InterPro" id="IPR010998">
    <property type="entry name" value="Integrase_recombinase_N"/>
</dbReference>
<dbReference type="GO" id="GO:0015074">
    <property type="term" value="P:DNA integration"/>
    <property type="evidence" value="ECO:0007669"/>
    <property type="project" value="InterPro"/>
</dbReference>
<dbReference type="HOGENOM" id="CLU_003292_0_0_1"/>
<dbReference type="Gene3D" id="1.10.443.10">
    <property type="entry name" value="Intergrase catalytic core"/>
    <property type="match status" value="1"/>
</dbReference>
<dbReference type="EMBL" id="DS178326">
    <property type="protein sequence ID" value="EHS64419.1"/>
    <property type="molecule type" value="Genomic_DNA"/>
</dbReference>
<gene>
    <name evidence="3" type="ORF">PGTG_22255</name>
</gene>
<dbReference type="KEGG" id="pgr:PGTG_22255"/>
<dbReference type="RefSeq" id="XP_003889018.1">
    <property type="nucleotide sequence ID" value="XM_003888969.1"/>
</dbReference>
<reference evidence="4" key="1">
    <citation type="journal article" date="2011" name="Proc. Natl. Acad. Sci. U.S.A.">
        <title>Obligate biotrophy features unraveled by the genomic analysis of rust fungi.</title>
        <authorList>
            <person name="Duplessis S."/>
            <person name="Cuomo C.A."/>
            <person name="Lin Y.-C."/>
            <person name="Aerts A."/>
            <person name="Tisserant E."/>
            <person name="Veneault-Fourrey C."/>
            <person name="Joly D.L."/>
            <person name="Hacquard S."/>
            <person name="Amselem J."/>
            <person name="Cantarel B.L."/>
            <person name="Chiu R."/>
            <person name="Coutinho P.M."/>
            <person name="Feau N."/>
            <person name="Field M."/>
            <person name="Frey P."/>
            <person name="Gelhaye E."/>
            <person name="Goldberg J."/>
            <person name="Grabherr M.G."/>
            <person name="Kodira C.D."/>
            <person name="Kohler A."/>
            <person name="Kuees U."/>
            <person name="Lindquist E.A."/>
            <person name="Lucas S.M."/>
            <person name="Mago R."/>
            <person name="Mauceli E."/>
            <person name="Morin E."/>
            <person name="Murat C."/>
            <person name="Pangilinan J.L."/>
            <person name="Park R."/>
            <person name="Pearson M."/>
            <person name="Quesneville H."/>
            <person name="Rouhier N."/>
            <person name="Sakthikumar S."/>
            <person name="Salamov A.A."/>
            <person name="Schmutz J."/>
            <person name="Selles B."/>
            <person name="Shapiro H."/>
            <person name="Tanguay P."/>
            <person name="Tuskan G.A."/>
            <person name="Henrissat B."/>
            <person name="Van de Peer Y."/>
            <person name="Rouze P."/>
            <person name="Ellis J.G."/>
            <person name="Dodds P.N."/>
            <person name="Schein J.E."/>
            <person name="Zhong S."/>
            <person name="Hamelin R.C."/>
            <person name="Grigoriev I.V."/>
            <person name="Szabo L.J."/>
            <person name="Martin F."/>
        </authorList>
    </citation>
    <scope>NUCLEOTIDE SEQUENCE [LARGE SCALE GENOMIC DNA]</scope>
    <source>
        <strain evidence="4">CRL 75-36-700-3 / race SCCL</strain>
    </source>
</reference>
<dbReference type="Gene3D" id="1.10.150.130">
    <property type="match status" value="1"/>
</dbReference>
<dbReference type="PANTHER" id="PTHR33050:SF7">
    <property type="entry name" value="RIBONUCLEASE H"/>
    <property type="match status" value="1"/>
</dbReference>
<dbReference type="AlphaFoldDB" id="H6QU05"/>
<accession>H6QU05</accession>
<dbReference type="PANTHER" id="PTHR33050">
    <property type="entry name" value="REVERSE TRANSCRIPTASE DOMAIN-CONTAINING PROTEIN"/>
    <property type="match status" value="1"/>
</dbReference>
<dbReference type="InterPro" id="IPR013762">
    <property type="entry name" value="Integrase-like_cat_sf"/>
</dbReference>
<dbReference type="GO" id="GO:0006310">
    <property type="term" value="P:DNA recombination"/>
    <property type="evidence" value="ECO:0007669"/>
    <property type="project" value="UniProtKB-KW"/>
</dbReference>
<dbReference type="Proteomes" id="UP000008783">
    <property type="component" value="Unassembled WGS sequence"/>
</dbReference>
<name>H6QU05_PUCGT</name>
<evidence type="ECO:0000256" key="2">
    <source>
        <dbReference type="ARBA" id="ARBA00023172"/>
    </source>
</evidence>
<dbReference type="InterPro" id="IPR052055">
    <property type="entry name" value="Hepadnavirus_pol/RT"/>
</dbReference>
<dbReference type="SUPFAM" id="SSF56349">
    <property type="entry name" value="DNA breaking-rejoining enzymes"/>
    <property type="match status" value="1"/>
</dbReference>
<organism evidence="3 4">
    <name type="scientific">Puccinia graminis f. sp. tritici (strain CRL 75-36-700-3 / race SCCL)</name>
    <name type="common">Black stem rust fungus</name>
    <dbReference type="NCBI Taxonomy" id="418459"/>
    <lineage>
        <taxon>Eukaryota</taxon>
        <taxon>Fungi</taxon>
        <taxon>Dikarya</taxon>
        <taxon>Basidiomycota</taxon>
        <taxon>Pucciniomycotina</taxon>
        <taxon>Pucciniomycetes</taxon>
        <taxon>Pucciniales</taxon>
        <taxon>Pucciniaceae</taxon>
        <taxon>Puccinia</taxon>
    </lineage>
</organism>
<dbReference type="OrthoDB" id="2678913at2759"/>
<dbReference type="GeneID" id="13540991"/>
<dbReference type="SUPFAM" id="SSF47823">
    <property type="entry name" value="lambda integrase-like, N-terminal domain"/>
    <property type="match status" value="1"/>
</dbReference>